<dbReference type="GO" id="GO:0004081">
    <property type="term" value="F:bis(5'-nucleosyl)-tetraphosphatase (asymmetrical) activity"/>
    <property type="evidence" value="ECO:0007669"/>
    <property type="project" value="TreeGrafter"/>
</dbReference>
<dbReference type="PROSITE" id="PS00893">
    <property type="entry name" value="NUDIX_BOX"/>
    <property type="match status" value="1"/>
</dbReference>
<dbReference type="Pfam" id="PF00293">
    <property type="entry name" value="NUDIX"/>
    <property type="match status" value="1"/>
</dbReference>
<evidence type="ECO:0000313" key="4">
    <source>
        <dbReference type="Proteomes" id="UP001165079"/>
    </source>
</evidence>
<dbReference type="InterPro" id="IPR051325">
    <property type="entry name" value="Nudix_hydrolase_domain"/>
</dbReference>
<dbReference type="PANTHER" id="PTHR21340">
    <property type="entry name" value="DIADENOSINE 5,5-P1,P4-TETRAPHOSPHATE PYROPHOSPHOHYDROLASE MUTT"/>
    <property type="match status" value="1"/>
</dbReference>
<keyword evidence="1" id="KW-0378">Hydrolase</keyword>
<dbReference type="Gene3D" id="3.90.79.10">
    <property type="entry name" value="Nucleoside Triphosphate Pyrophosphohydrolase"/>
    <property type="match status" value="1"/>
</dbReference>
<dbReference type="InterPro" id="IPR000086">
    <property type="entry name" value="NUDIX_hydrolase_dom"/>
</dbReference>
<proteinExistence type="predicted"/>
<dbReference type="Proteomes" id="UP001165079">
    <property type="component" value="Unassembled WGS sequence"/>
</dbReference>
<keyword evidence="4" id="KW-1185">Reference proteome</keyword>
<accession>A0A9W6SN39</accession>
<dbReference type="GO" id="GO:0006167">
    <property type="term" value="P:AMP biosynthetic process"/>
    <property type="evidence" value="ECO:0007669"/>
    <property type="project" value="TreeGrafter"/>
</dbReference>
<dbReference type="PROSITE" id="PS51462">
    <property type="entry name" value="NUDIX"/>
    <property type="match status" value="1"/>
</dbReference>
<gene>
    <name evidence="3" type="ORF">Afil01_38250</name>
</gene>
<evidence type="ECO:0000259" key="2">
    <source>
        <dbReference type="PROSITE" id="PS51462"/>
    </source>
</evidence>
<dbReference type="PANTHER" id="PTHR21340:SF0">
    <property type="entry name" value="BIS(5'-NUCLEOSYL)-TETRAPHOSPHATASE [ASYMMETRICAL]"/>
    <property type="match status" value="1"/>
</dbReference>
<dbReference type="GO" id="GO:0006754">
    <property type="term" value="P:ATP biosynthetic process"/>
    <property type="evidence" value="ECO:0007669"/>
    <property type="project" value="TreeGrafter"/>
</dbReference>
<feature type="domain" description="Nudix hydrolase" evidence="2">
    <location>
        <begin position="2"/>
        <end position="159"/>
    </location>
</feature>
<dbReference type="RefSeq" id="WP_285664146.1">
    <property type="nucleotide sequence ID" value="NZ_BSTX01000002.1"/>
</dbReference>
<reference evidence="3" key="1">
    <citation type="submission" date="2023-03" db="EMBL/GenBank/DDBJ databases">
        <title>Actinorhabdospora filicis NBRC 111898.</title>
        <authorList>
            <person name="Ichikawa N."/>
            <person name="Sato H."/>
            <person name="Tonouchi N."/>
        </authorList>
    </citation>
    <scope>NUCLEOTIDE SEQUENCE</scope>
    <source>
        <strain evidence="3">NBRC 111898</strain>
    </source>
</reference>
<comment type="caution">
    <text evidence="3">The sequence shown here is derived from an EMBL/GenBank/DDBJ whole genome shotgun (WGS) entry which is preliminary data.</text>
</comment>
<dbReference type="InterPro" id="IPR015797">
    <property type="entry name" value="NUDIX_hydrolase-like_dom_sf"/>
</dbReference>
<sequence>MIKHSTATVYILHRFDDGQWRLALIEHPLWHKWVPAGGHVEPTENAAEAALREAAEETGLRDLRLVEPHTDLPRDYPPVPHDDVVARVPVPWWIMEFELPSGDRHLSEPHIHVDHQFVAVAGDLGRIDAEDHPFGWYTADELAELHAFQDVLVTGRHLLEKASQQVSGWIRAVSAGVE</sequence>
<organism evidence="3 4">
    <name type="scientific">Actinorhabdospora filicis</name>
    <dbReference type="NCBI Taxonomy" id="1785913"/>
    <lineage>
        <taxon>Bacteria</taxon>
        <taxon>Bacillati</taxon>
        <taxon>Actinomycetota</taxon>
        <taxon>Actinomycetes</taxon>
        <taxon>Micromonosporales</taxon>
        <taxon>Micromonosporaceae</taxon>
        <taxon>Actinorhabdospora</taxon>
    </lineage>
</organism>
<dbReference type="AlphaFoldDB" id="A0A9W6SN39"/>
<protein>
    <recommendedName>
        <fullName evidence="2">Nudix hydrolase domain-containing protein</fullName>
    </recommendedName>
</protein>
<dbReference type="InterPro" id="IPR020084">
    <property type="entry name" value="NUDIX_hydrolase_CS"/>
</dbReference>
<dbReference type="EMBL" id="BSTX01000002">
    <property type="protein sequence ID" value="GLZ79018.1"/>
    <property type="molecule type" value="Genomic_DNA"/>
</dbReference>
<evidence type="ECO:0000313" key="3">
    <source>
        <dbReference type="EMBL" id="GLZ79018.1"/>
    </source>
</evidence>
<name>A0A9W6SN39_9ACTN</name>
<dbReference type="SUPFAM" id="SSF55811">
    <property type="entry name" value="Nudix"/>
    <property type="match status" value="1"/>
</dbReference>
<evidence type="ECO:0000256" key="1">
    <source>
        <dbReference type="ARBA" id="ARBA00022801"/>
    </source>
</evidence>